<dbReference type="PANTHER" id="PTHR42730:SF1">
    <property type="entry name" value="2-OXOGLUTARATE SYNTHASE SUBUNIT KORC"/>
    <property type="match status" value="1"/>
</dbReference>
<dbReference type="PANTHER" id="PTHR42730">
    <property type="entry name" value="2-OXOGLUTARATE SYNTHASE SUBUNIT KORC"/>
    <property type="match status" value="1"/>
</dbReference>
<dbReference type="EMBL" id="VSSQ01000008">
    <property type="protein sequence ID" value="MPL58825.1"/>
    <property type="molecule type" value="Genomic_DNA"/>
</dbReference>
<sequence length="183" mass="18650">MRTEFRLSGSGGQGLLLAGIVLAEAAILEGKNAVQTQSYGPEARGGSSKAEVVISEDEIDYPKATDPDYLLALTADSYKTYGPLMKGGLIVVDSSVSLDSEIKARTLSLPILAAAADTVGKKVTANIVALGVLAGLAGLATRGTLRKAVTARVPKGTEELNLKALDVGLGLAAQSGIPSASLK</sequence>
<feature type="domain" description="Pyruvate/ketoisovalerate oxidoreductase catalytic" evidence="2">
    <location>
        <begin position="11"/>
        <end position="168"/>
    </location>
</feature>
<evidence type="ECO:0000256" key="1">
    <source>
        <dbReference type="ARBA" id="ARBA00023002"/>
    </source>
</evidence>
<dbReference type="InterPro" id="IPR052554">
    <property type="entry name" value="2-oxoglutarate_synth_KorC"/>
</dbReference>
<name>A0A644SW40_9ZZZZ</name>
<dbReference type="Pfam" id="PF01558">
    <property type="entry name" value="POR"/>
    <property type="match status" value="1"/>
</dbReference>
<reference evidence="3" key="1">
    <citation type="submission" date="2019-08" db="EMBL/GenBank/DDBJ databases">
        <authorList>
            <person name="Kucharzyk K."/>
            <person name="Murdoch R.W."/>
            <person name="Higgins S."/>
            <person name="Loffler F."/>
        </authorList>
    </citation>
    <scope>NUCLEOTIDE SEQUENCE</scope>
</reference>
<organism evidence="3">
    <name type="scientific">bioreactor metagenome</name>
    <dbReference type="NCBI Taxonomy" id="1076179"/>
    <lineage>
        <taxon>unclassified sequences</taxon>
        <taxon>metagenomes</taxon>
        <taxon>ecological metagenomes</taxon>
    </lineage>
</organism>
<accession>A0A644SW40</accession>
<dbReference type="SUPFAM" id="SSF53323">
    <property type="entry name" value="Pyruvate-ferredoxin oxidoreductase, PFOR, domain III"/>
    <property type="match status" value="1"/>
</dbReference>
<proteinExistence type="predicted"/>
<keyword evidence="1" id="KW-0560">Oxidoreductase</keyword>
<dbReference type="AlphaFoldDB" id="A0A644SW40"/>
<gene>
    <name evidence="3" type="ORF">SDC9_04369</name>
</gene>
<evidence type="ECO:0000259" key="2">
    <source>
        <dbReference type="Pfam" id="PF01558"/>
    </source>
</evidence>
<dbReference type="GO" id="GO:0016903">
    <property type="term" value="F:oxidoreductase activity, acting on the aldehyde or oxo group of donors"/>
    <property type="evidence" value="ECO:0007669"/>
    <property type="project" value="InterPro"/>
</dbReference>
<dbReference type="InterPro" id="IPR019752">
    <property type="entry name" value="Pyrv/ketoisovalerate_OxRed_cat"/>
</dbReference>
<dbReference type="InterPro" id="IPR002869">
    <property type="entry name" value="Pyrv_flavodox_OxRed_cen"/>
</dbReference>
<evidence type="ECO:0000313" key="3">
    <source>
        <dbReference type="EMBL" id="MPL58825.1"/>
    </source>
</evidence>
<protein>
    <recommendedName>
        <fullName evidence="2">Pyruvate/ketoisovalerate oxidoreductase catalytic domain-containing protein</fullName>
    </recommendedName>
</protein>
<dbReference type="Gene3D" id="3.40.920.10">
    <property type="entry name" value="Pyruvate-ferredoxin oxidoreductase, PFOR, domain III"/>
    <property type="match status" value="1"/>
</dbReference>
<comment type="caution">
    <text evidence="3">The sequence shown here is derived from an EMBL/GenBank/DDBJ whole genome shotgun (WGS) entry which is preliminary data.</text>
</comment>